<proteinExistence type="predicted"/>
<evidence type="ECO:0000256" key="5">
    <source>
        <dbReference type="ARBA" id="ARBA00022741"/>
    </source>
</evidence>
<keyword evidence="8" id="KW-0902">Two-component regulatory system</keyword>
<dbReference type="InterPro" id="IPR036890">
    <property type="entry name" value="HATPase_C_sf"/>
</dbReference>
<keyword evidence="4" id="KW-0808">Transferase</keyword>
<keyword evidence="10" id="KW-0472">Membrane</keyword>
<evidence type="ECO:0000256" key="9">
    <source>
        <dbReference type="SAM" id="MobiDB-lite"/>
    </source>
</evidence>
<dbReference type="Gene3D" id="3.30.565.10">
    <property type="entry name" value="Histidine kinase-like ATPase, C-terminal domain"/>
    <property type="match status" value="1"/>
</dbReference>
<feature type="transmembrane region" description="Helical" evidence="10">
    <location>
        <begin position="118"/>
        <end position="134"/>
    </location>
</feature>
<keyword evidence="3" id="KW-0597">Phosphoprotein</keyword>
<evidence type="ECO:0000256" key="1">
    <source>
        <dbReference type="ARBA" id="ARBA00000085"/>
    </source>
</evidence>
<keyword evidence="5" id="KW-0547">Nucleotide-binding</keyword>
<reference evidence="12 13" key="1">
    <citation type="submission" date="2019-02" db="EMBL/GenBank/DDBJ databases">
        <title>Sequencing the genomes of 1000 actinobacteria strains.</title>
        <authorList>
            <person name="Klenk H.-P."/>
        </authorList>
    </citation>
    <scope>NUCLEOTIDE SEQUENCE [LARGE SCALE GENOMIC DNA]</scope>
    <source>
        <strain evidence="12 13">DSM 45779</strain>
    </source>
</reference>
<gene>
    <name evidence="12" type="ORF">EV383_5169</name>
</gene>
<dbReference type="EC" id="2.7.13.3" evidence="2"/>
<dbReference type="InterPro" id="IPR050482">
    <property type="entry name" value="Sensor_HK_TwoCompSys"/>
</dbReference>
<feature type="transmembrane region" description="Helical" evidence="10">
    <location>
        <begin position="93"/>
        <end position="112"/>
    </location>
</feature>
<evidence type="ECO:0000256" key="8">
    <source>
        <dbReference type="ARBA" id="ARBA00023012"/>
    </source>
</evidence>
<keyword evidence="6 12" id="KW-0418">Kinase</keyword>
<feature type="compositionally biased region" description="Basic and acidic residues" evidence="9">
    <location>
        <begin position="429"/>
        <end position="446"/>
    </location>
</feature>
<feature type="region of interest" description="Disordered" evidence="9">
    <location>
        <begin position="373"/>
        <end position="466"/>
    </location>
</feature>
<organism evidence="12 13">
    <name type="scientific">Pseudonocardia sediminis</name>
    <dbReference type="NCBI Taxonomy" id="1397368"/>
    <lineage>
        <taxon>Bacteria</taxon>
        <taxon>Bacillati</taxon>
        <taxon>Actinomycetota</taxon>
        <taxon>Actinomycetes</taxon>
        <taxon>Pseudonocardiales</taxon>
        <taxon>Pseudonocardiaceae</taxon>
        <taxon>Pseudonocardia</taxon>
    </lineage>
</organism>
<sequence length="466" mass="47950">MLLWLPIVLVLLFGVRGQQVSPSWLYLGLVPAVAGWLVFAWQPRLPVPQAAVTVAAVAGGGLVLLFGSAGWTTSASFPLLAAFVAGIRLPGRWAIGAVTAIAVCLALVVGPYESLWDALLVVGSVVMMMLFGMARRDAMRRAEEHEQTLVADARAREEHARADAIADRARVARDVHDVLAHSLSALAVQLQGARLMAIRDGAAPDTIAQIERAQRLTSDGISEARRAVRALREGPGPVDVGAELRELAEAHPCTTVEIDPEVRLGAREGEAVLRTAQEALTNARKHAPGAPVTVRLRRGDSPAASGAGIAELEVVDVSGEPTPPDDGHGSGLVGMGERAALVGAELETGPTADGWRVTLRLPCHDTGVPAATGPATIGPAATGFATGPATTGRAEGDGAEGAGTTTDGAPPAVDGIPGRGRAHPAVPDRPAEHGTVPDRPVDHGTVPDRATSAAGRATGSPGRIDP</sequence>
<feature type="domain" description="Signal transduction histidine kinase subgroup 3 dimerisation and phosphoacceptor" evidence="11">
    <location>
        <begin position="168"/>
        <end position="234"/>
    </location>
</feature>
<evidence type="ECO:0000256" key="6">
    <source>
        <dbReference type="ARBA" id="ARBA00022777"/>
    </source>
</evidence>
<comment type="caution">
    <text evidence="12">The sequence shown here is derived from an EMBL/GenBank/DDBJ whole genome shotgun (WGS) entry which is preliminary data.</text>
</comment>
<dbReference type="PANTHER" id="PTHR24421">
    <property type="entry name" value="NITRATE/NITRITE SENSOR PROTEIN NARX-RELATED"/>
    <property type="match status" value="1"/>
</dbReference>
<dbReference type="GO" id="GO:0016020">
    <property type="term" value="C:membrane"/>
    <property type="evidence" value="ECO:0007669"/>
    <property type="project" value="InterPro"/>
</dbReference>
<keyword evidence="7" id="KW-0067">ATP-binding</keyword>
<dbReference type="EMBL" id="SHKL01000001">
    <property type="protein sequence ID" value="RZT88230.1"/>
    <property type="molecule type" value="Genomic_DNA"/>
</dbReference>
<feature type="compositionally biased region" description="Low complexity" evidence="9">
    <location>
        <begin position="373"/>
        <end position="393"/>
    </location>
</feature>
<dbReference type="Proteomes" id="UP000291591">
    <property type="component" value="Unassembled WGS sequence"/>
</dbReference>
<name>A0A4V2FRD9_PSEST</name>
<dbReference type="InterPro" id="IPR011712">
    <property type="entry name" value="Sig_transdc_His_kin_sub3_dim/P"/>
</dbReference>
<evidence type="ECO:0000256" key="10">
    <source>
        <dbReference type="SAM" id="Phobius"/>
    </source>
</evidence>
<evidence type="ECO:0000256" key="2">
    <source>
        <dbReference type="ARBA" id="ARBA00012438"/>
    </source>
</evidence>
<dbReference type="GO" id="GO:0046983">
    <property type="term" value="F:protein dimerization activity"/>
    <property type="evidence" value="ECO:0007669"/>
    <property type="project" value="InterPro"/>
</dbReference>
<evidence type="ECO:0000313" key="13">
    <source>
        <dbReference type="Proteomes" id="UP000291591"/>
    </source>
</evidence>
<dbReference type="AlphaFoldDB" id="A0A4V2FRD9"/>
<keyword evidence="13" id="KW-1185">Reference proteome</keyword>
<evidence type="ECO:0000256" key="4">
    <source>
        <dbReference type="ARBA" id="ARBA00022679"/>
    </source>
</evidence>
<comment type="catalytic activity">
    <reaction evidence="1">
        <text>ATP + protein L-histidine = ADP + protein N-phospho-L-histidine.</text>
        <dbReference type="EC" id="2.7.13.3"/>
    </reaction>
</comment>
<dbReference type="CDD" id="cd16917">
    <property type="entry name" value="HATPase_UhpB-NarQ-NarX-like"/>
    <property type="match status" value="1"/>
</dbReference>
<protein>
    <recommendedName>
        <fullName evidence="2">histidine kinase</fullName>
        <ecNumber evidence="2">2.7.13.3</ecNumber>
    </recommendedName>
</protein>
<dbReference type="GO" id="GO:0005524">
    <property type="term" value="F:ATP binding"/>
    <property type="evidence" value="ECO:0007669"/>
    <property type="project" value="UniProtKB-KW"/>
</dbReference>
<dbReference type="Gene3D" id="1.20.5.1930">
    <property type="match status" value="1"/>
</dbReference>
<dbReference type="GO" id="GO:0000155">
    <property type="term" value="F:phosphorelay sensor kinase activity"/>
    <property type="evidence" value="ECO:0007669"/>
    <property type="project" value="InterPro"/>
</dbReference>
<feature type="compositionally biased region" description="Low complexity" evidence="9">
    <location>
        <begin position="402"/>
        <end position="412"/>
    </location>
</feature>
<feature type="transmembrane region" description="Helical" evidence="10">
    <location>
        <begin position="50"/>
        <end position="72"/>
    </location>
</feature>
<keyword evidence="10" id="KW-0812">Transmembrane</keyword>
<evidence type="ECO:0000256" key="3">
    <source>
        <dbReference type="ARBA" id="ARBA00022553"/>
    </source>
</evidence>
<dbReference type="SUPFAM" id="SSF55874">
    <property type="entry name" value="ATPase domain of HSP90 chaperone/DNA topoisomerase II/histidine kinase"/>
    <property type="match status" value="1"/>
</dbReference>
<dbReference type="PANTHER" id="PTHR24421:SF10">
    <property type="entry name" value="NITRATE_NITRITE SENSOR PROTEIN NARQ"/>
    <property type="match status" value="1"/>
</dbReference>
<evidence type="ECO:0000259" key="11">
    <source>
        <dbReference type="Pfam" id="PF07730"/>
    </source>
</evidence>
<dbReference type="RefSeq" id="WP_130292263.1">
    <property type="nucleotide sequence ID" value="NZ_SHKL01000001.1"/>
</dbReference>
<keyword evidence="10" id="KW-1133">Transmembrane helix</keyword>
<evidence type="ECO:0000313" key="12">
    <source>
        <dbReference type="EMBL" id="RZT88230.1"/>
    </source>
</evidence>
<accession>A0A4V2FRD9</accession>
<dbReference type="Pfam" id="PF07730">
    <property type="entry name" value="HisKA_3"/>
    <property type="match status" value="1"/>
</dbReference>
<dbReference type="OrthoDB" id="227596at2"/>
<evidence type="ECO:0000256" key="7">
    <source>
        <dbReference type="ARBA" id="ARBA00022840"/>
    </source>
</evidence>